<dbReference type="OrthoDB" id="446890at2759"/>
<dbReference type="InterPro" id="IPR036249">
    <property type="entry name" value="Thioredoxin-like_sf"/>
</dbReference>
<dbReference type="PANTHER" id="PTHR11592">
    <property type="entry name" value="GLUTATHIONE PEROXIDASE"/>
    <property type="match status" value="1"/>
</dbReference>
<reference evidence="7" key="2">
    <citation type="journal article" date="2022" name="Elife">
        <title>Obligate sexual reproduction of a homothallic fungus closely related to the Cryptococcus pathogenic species complex.</title>
        <authorList>
            <person name="Passer A.R."/>
            <person name="Clancey S.A."/>
            <person name="Shea T."/>
            <person name="David-Palma M."/>
            <person name="Averette A.F."/>
            <person name="Boekhout T."/>
            <person name="Porcel B.M."/>
            <person name="Nowrousian M."/>
            <person name="Cuomo C.A."/>
            <person name="Sun S."/>
            <person name="Heitman J."/>
            <person name="Coelho M.A."/>
        </authorList>
    </citation>
    <scope>NUCLEOTIDE SEQUENCE</scope>
    <source>
        <strain evidence="7">CBS 7841</strain>
    </source>
</reference>
<dbReference type="VEuPathDB" id="FungiDB:L203_01476"/>
<dbReference type="CDD" id="cd00340">
    <property type="entry name" value="GSH_Peroxidase"/>
    <property type="match status" value="1"/>
</dbReference>
<dbReference type="InterPro" id="IPR029759">
    <property type="entry name" value="GPX_AS"/>
</dbReference>
<evidence type="ECO:0000256" key="5">
    <source>
        <dbReference type="ARBA" id="ARBA00049091"/>
    </source>
</evidence>
<dbReference type="GO" id="GO:0034599">
    <property type="term" value="P:cellular response to oxidative stress"/>
    <property type="evidence" value="ECO:0007669"/>
    <property type="project" value="TreeGrafter"/>
</dbReference>
<dbReference type="PROSITE" id="PS00460">
    <property type="entry name" value="GLUTATHIONE_PEROXID_1"/>
    <property type="match status" value="1"/>
</dbReference>
<dbReference type="Pfam" id="PF00255">
    <property type="entry name" value="GSHPx"/>
    <property type="match status" value="1"/>
</dbReference>
<sequence>MSFFDSISAKLGYEGVPKDIAEKSFYDLKTELPGSKGSYDFSQLKDKIVLIVNTASKCGFTPQYDGLEDLYKNFGEKGLMVLGFPSNEFMSQEPGTDEEIDSFCRVNHGVTFPLMKKSKVNGRQMNEVFAWLKSQKGASGATGMTFIKWNFTKFLVDRQGKVVARYAPTTKPESIRPDIEKLL</sequence>
<dbReference type="PRINTS" id="PR01011">
    <property type="entry name" value="GLUTPROXDASE"/>
</dbReference>
<dbReference type="GO" id="GO:0140824">
    <property type="term" value="F:thioredoxin-dependent peroxiredoxin activity"/>
    <property type="evidence" value="ECO:0007669"/>
    <property type="project" value="UniProtKB-EC"/>
</dbReference>
<evidence type="ECO:0000256" key="4">
    <source>
        <dbReference type="ARBA" id="ARBA00023002"/>
    </source>
</evidence>
<evidence type="ECO:0000256" key="1">
    <source>
        <dbReference type="ARBA" id="ARBA00006926"/>
    </source>
</evidence>
<protein>
    <recommendedName>
        <fullName evidence="6">Glutathione peroxidase</fullName>
    </recommendedName>
</protein>
<dbReference type="Proteomes" id="UP000094043">
    <property type="component" value="Chromosome 2"/>
</dbReference>
<dbReference type="KEGG" id="cdep:91086433"/>
<dbReference type="SUPFAM" id="SSF52833">
    <property type="entry name" value="Thioredoxin-like"/>
    <property type="match status" value="1"/>
</dbReference>
<dbReference type="InterPro" id="IPR000889">
    <property type="entry name" value="Glutathione_peroxidase"/>
</dbReference>
<dbReference type="PROSITE" id="PS51355">
    <property type="entry name" value="GLUTATHIONE_PEROXID_3"/>
    <property type="match status" value="1"/>
</dbReference>
<dbReference type="PANTHER" id="PTHR11592:SF78">
    <property type="entry name" value="GLUTATHIONE PEROXIDASE"/>
    <property type="match status" value="1"/>
</dbReference>
<dbReference type="PIRSF" id="PIRSF000303">
    <property type="entry name" value="Glutathion_perox"/>
    <property type="match status" value="1"/>
</dbReference>
<keyword evidence="3" id="KW-0049">Antioxidant</keyword>
<dbReference type="GeneID" id="91086433"/>
<evidence type="ECO:0000313" key="7">
    <source>
        <dbReference type="EMBL" id="WVN87045.1"/>
    </source>
</evidence>
<dbReference type="FunFam" id="3.40.30.10:FF:000010">
    <property type="entry name" value="Glutathione peroxidase"/>
    <property type="match status" value="1"/>
</dbReference>
<evidence type="ECO:0000313" key="8">
    <source>
        <dbReference type="Proteomes" id="UP000094043"/>
    </source>
</evidence>
<evidence type="ECO:0000256" key="3">
    <source>
        <dbReference type="ARBA" id="ARBA00022862"/>
    </source>
</evidence>
<organism evidence="7 8">
    <name type="scientific">Cryptococcus depauperatus CBS 7841</name>
    <dbReference type="NCBI Taxonomy" id="1295531"/>
    <lineage>
        <taxon>Eukaryota</taxon>
        <taxon>Fungi</taxon>
        <taxon>Dikarya</taxon>
        <taxon>Basidiomycota</taxon>
        <taxon>Agaricomycotina</taxon>
        <taxon>Tremellomycetes</taxon>
        <taxon>Tremellales</taxon>
        <taxon>Cryptococcaceae</taxon>
        <taxon>Cryptococcus</taxon>
    </lineage>
</organism>
<dbReference type="Gene3D" id="3.40.30.10">
    <property type="entry name" value="Glutaredoxin"/>
    <property type="match status" value="1"/>
</dbReference>
<reference evidence="7" key="1">
    <citation type="submission" date="2016-06" db="EMBL/GenBank/DDBJ databases">
        <authorList>
            <person name="Cuomo C."/>
            <person name="Litvintseva A."/>
            <person name="Heitman J."/>
            <person name="Chen Y."/>
            <person name="Sun S."/>
            <person name="Springer D."/>
            <person name="Dromer F."/>
            <person name="Young S."/>
            <person name="Zeng Q."/>
            <person name="Chapman S."/>
            <person name="Gujja S."/>
            <person name="Saif S."/>
            <person name="Birren B."/>
        </authorList>
    </citation>
    <scope>NUCLEOTIDE SEQUENCE</scope>
    <source>
        <strain evidence="7">CBS 7841</strain>
    </source>
</reference>
<keyword evidence="8" id="KW-1185">Reference proteome</keyword>
<reference evidence="7" key="3">
    <citation type="submission" date="2024-01" db="EMBL/GenBank/DDBJ databases">
        <authorList>
            <person name="Coelho M.A."/>
            <person name="David-Palma M."/>
            <person name="Shea T."/>
            <person name="Sun S."/>
            <person name="Cuomo C.A."/>
            <person name="Heitman J."/>
        </authorList>
    </citation>
    <scope>NUCLEOTIDE SEQUENCE</scope>
    <source>
        <strain evidence="7">CBS 7841</strain>
    </source>
</reference>
<proteinExistence type="inferred from homology"/>
<evidence type="ECO:0000256" key="6">
    <source>
        <dbReference type="RuleBase" id="RU000499"/>
    </source>
</evidence>
<comment type="catalytic activity">
    <reaction evidence="5">
        <text>a hydroperoxide + [thioredoxin]-dithiol = an alcohol + [thioredoxin]-disulfide + H2O</text>
        <dbReference type="Rhea" id="RHEA:62620"/>
        <dbReference type="Rhea" id="RHEA-COMP:10698"/>
        <dbReference type="Rhea" id="RHEA-COMP:10700"/>
        <dbReference type="ChEBI" id="CHEBI:15377"/>
        <dbReference type="ChEBI" id="CHEBI:29950"/>
        <dbReference type="ChEBI" id="CHEBI:30879"/>
        <dbReference type="ChEBI" id="CHEBI:35924"/>
        <dbReference type="ChEBI" id="CHEBI:50058"/>
        <dbReference type="EC" id="1.11.1.24"/>
    </reaction>
</comment>
<name>A0A1E3IU82_9TREE</name>
<gene>
    <name evidence="7" type="ORF">L203_102221</name>
</gene>
<dbReference type="RefSeq" id="XP_066067745.1">
    <property type="nucleotide sequence ID" value="XM_066211648.1"/>
</dbReference>
<comment type="similarity">
    <text evidence="1 6">Belongs to the glutathione peroxidase family.</text>
</comment>
<dbReference type="EMBL" id="CP143785">
    <property type="protein sequence ID" value="WVN87045.1"/>
    <property type="molecule type" value="Genomic_DNA"/>
</dbReference>
<evidence type="ECO:0000256" key="2">
    <source>
        <dbReference type="ARBA" id="ARBA00022559"/>
    </source>
</evidence>
<accession>A0A1E3IU82</accession>
<keyword evidence="2 6" id="KW-0575">Peroxidase</keyword>
<keyword evidence="4 6" id="KW-0560">Oxidoreductase</keyword>
<dbReference type="AlphaFoldDB" id="A0A1E3IU82"/>